<feature type="compositionally biased region" description="Low complexity" evidence="1">
    <location>
        <begin position="189"/>
        <end position="227"/>
    </location>
</feature>
<dbReference type="EMBL" id="OMOQ01000002">
    <property type="protein sequence ID" value="SPH23956.1"/>
    <property type="molecule type" value="Genomic_DNA"/>
</dbReference>
<keyword evidence="4" id="KW-1185">Reference proteome</keyword>
<gene>
    <name evidence="3" type="ORF">DEA8626_03033</name>
</gene>
<evidence type="ECO:0000256" key="1">
    <source>
        <dbReference type="SAM" id="MobiDB-lite"/>
    </source>
</evidence>
<dbReference type="PANTHER" id="PTHR24216">
    <property type="entry name" value="PAXILLIN-RELATED"/>
    <property type="match status" value="1"/>
</dbReference>
<feature type="compositionally biased region" description="Basic residues" evidence="1">
    <location>
        <begin position="1"/>
        <end position="11"/>
    </location>
</feature>
<evidence type="ECO:0000256" key="2">
    <source>
        <dbReference type="SAM" id="Phobius"/>
    </source>
</evidence>
<sequence length="1352" mass="143073">MARSPRSRRPSAPRANRASAGLASRMRLPERRAPGEGPGQMGSALRRPPGASLTRSTAPSMPANRANAPPAVTPAMSARTAVPARPAEHAIEGQTAARAATAITGAVVEGIADLAQSTGTATEEAEAAPQSSETPSGPVEGEAASAAVEAVALDTEGGAAAPSRETAAPGEATEAEPPAEAPEEPAEPSPAQAVAPAARAVSSRAAASAAHQPESAATGAAMASSDAPEVTGRRSAAALGAAQADEAETGEVDRQTFRQQLREAIDNAMPPPESEDDAKRLMDEGGEDAAREIQGSLGGHTAEATGGLPAAVEEANQPAPTPEGEAVPLEPEAVGDAPAAVSAGPVVPPPSTPQAVDMSRNRAETDALAAENNITDTMLERGNDPQFTATLGARGEAERHNEEGPAQLREAEAADRAATHGRAAGVIASGLTDFHATRATQLNEVAGQQAQTSGLTAARKAEITATIEGIGQRTRTDVTDILTKMTEKVGEKFQTAIDEALADYNDAFDDVRGGLLTRFGEFFTGGGDARFKRALAAGRLAFKARIDRAIDEVATFVEAELARARARVQAGRDEIDTYINETLPENERDFAGEASQSITEDFEALEGEISSSRDAIISNMVDMYREGIQRRNAREEELRLANRSLWERVYDATVGVVQKVLEFKNMLLGILARAASVVTAIIEDPIQFLTNLIAGIKAGLDKFMGNIVENLKQALMGWLFGALEGAGLQLPETWDLKGFLSVVLQVLGLTKENVRARAVRILGEDMVAKIETGVEIIRVLFTEGPAGLWQMLLEKLGDIKETILAEIRSWVITKIVEAGIKWLIGLLNPAGAFVKACMMIYDIVVFFIERGQQIIAAVNAIINSLAVIVAGNIGAMATAVEGALNRILPVVIGFLASLLGLGGISDKIRQFMEAVQRPVNMAIDWIINKGVALARGIKGLFGAGREEEPQEEEAADPEVQAQIDAGLLALRERNEAALDQGEISQEEAEAVAAGVRRDYPVFKSIEVESAGGRIKYEWSANPTGEVPAGEDEGTFTSDQVVKAKLNAVDEVMDDYGLRQALAGRTEEMQRIIHVPEGEDVSRIHTPSRQDMLALGNTMSDQIEASGSEGITASRRPVDVGPEGVGGVTISAGRFGPERPNVPVHGAGSAPPAYTEVETAIASAATHLGMTRGALSQAYQFWRRNYRLPAPYHGTAHGAEIEQQLRVLETIRLVAERTRGRSAIASSAAGEFIMHERASRRPDAPVTPSALAPIASEQPEAGEQGGAQAFRMGEDAAMEVPPRDRISVNPTSPAGQERKEALLRAIEHFRRMNVAQAEALIQSERFRGIETEEELKDGFVEVIIDYATGGSYG</sequence>
<organism evidence="3 4">
    <name type="scientific">Albidovulum aquaemixtae</name>
    <dbReference type="NCBI Taxonomy" id="1542388"/>
    <lineage>
        <taxon>Bacteria</taxon>
        <taxon>Pseudomonadati</taxon>
        <taxon>Pseudomonadota</taxon>
        <taxon>Alphaproteobacteria</taxon>
        <taxon>Rhodobacterales</taxon>
        <taxon>Paracoccaceae</taxon>
        <taxon>Albidovulum</taxon>
    </lineage>
</organism>
<feature type="compositionally biased region" description="Low complexity" evidence="1">
    <location>
        <begin position="165"/>
        <end position="178"/>
    </location>
</feature>
<dbReference type="PANTHER" id="PTHR24216:SF65">
    <property type="entry name" value="PAXILLIN-LIKE PROTEIN 1"/>
    <property type="match status" value="1"/>
</dbReference>
<proteinExistence type="predicted"/>
<feature type="region of interest" description="Disordered" evidence="1">
    <location>
        <begin position="299"/>
        <end position="329"/>
    </location>
</feature>
<keyword evidence="2" id="KW-1133">Transmembrane helix</keyword>
<dbReference type="Proteomes" id="UP000244924">
    <property type="component" value="Unassembled WGS sequence"/>
</dbReference>
<keyword evidence="2" id="KW-0472">Membrane</keyword>
<feature type="compositionally biased region" description="Basic and acidic residues" evidence="1">
    <location>
        <begin position="251"/>
        <end position="265"/>
    </location>
</feature>
<feature type="transmembrane region" description="Helical" evidence="2">
    <location>
        <begin position="886"/>
        <end position="904"/>
    </location>
</feature>
<feature type="transmembrane region" description="Helical" evidence="2">
    <location>
        <begin position="860"/>
        <end position="880"/>
    </location>
</feature>
<accession>A0A2R8BKQ4</accession>
<feature type="region of interest" description="Disordered" evidence="1">
    <location>
        <begin position="116"/>
        <end position="287"/>
    </location>
</feature>
<protein>
    <submittedName>
        <fullName evidence="3">Uncharacterized protein</fullName>
    </submittedName>
</protein>
<reference evidence="3 4" key="1">
    <citation type="submission" date="2018-03" db="EMBL/GenBank/DDBJ databases">
        <authorList>
            <person name="Keele B.F."/>
        </authorList>
    </citation>
    <scope>NUCLEOTIDE SEQUENCE [LARGE SCALE GENOMIC DNA]</scope>
    <source>
        <strain evidence="3 4">CECT 8626</strain>
    </source>
</reference>
<evidence type="ECO:0000313" key="4">
    <source>
        <dbReference type="Proteomes" id="UP000244924"/>
    </source>
</evidence>
<keyword evidence="2" id="KW-0812">Transmembrane</keyword>
<feature type="compositionally biased region" description="Basic and acidic residues" evidence="1">
    <location>
        <begin position="277"/>
        <end position="287"/>
    </location>
</feature>
<name>A0A2R8BKQ4_9RHOB</name>
<feature type="region of interest" description="Disordered" evidence="1">
    <location>
        <begin position="1"/>
        <end position="97"/>
    </location>
</feature>
<feature type="compositionally biased region" description="Low complexity" evidence="1">
    <location>
        <begin position="116"/>
        <end position="152"/>
    </location>
</feature>
<evidence type="ECO:0000313" key="3">
    <source>
        <dbReference type="EMBL" id="SPH23956.1"/>
    </source>
</evidence>